<feature type="compositionally biased region" description="Basic residues" evidence="1">
    <location>
        <begin position="176"/>
        <end position="192"/>
    </location>
</feature>
<evidence type="ECO:0000313" key="3">
    <source>
        <dbReference type="Proteomes" id="UP000620104"/>
    </source>
</evidence>
<gene>
    <name evidence="2" type="ORF">NliqN6_6646</name>
</gene>
<accession>A0A8H3U1T2</accession>
<evidence type="ECO:0000313" key="2">
    <source>
        <dbReference type="EMBL" id="GHJ90244.1"/>
    </source>
</evidence>
<name>A0A8H3U1T2_9TREE</name>
<dbReference type="OrthoDB" id="2802356at2759"/>
<sequence>MMHDPYTRGRPSLALGYDYTPASLMYRADPGWNGWELANAQYGASGRGMLERDWFDGVIDRMSSYFSTKRLTEPQARDAHMRIYHHADHAYDRLTSHALGGAAAYEVFLIWDRDLQGIYDGLSRRENRSRLVALAVGEVYALWDRLGIHPNPARGLSLQDAAETAAATAKHLFDHHYKRHHHEESSRRRRHSISSGSEYMTGTSHHSKGSHHHHHRRTPSHHSHQRSHSHARSHHASRYGQHHRQLSDLAMAASLEHARERDGAYAPQLAGPGMYAGMRGVGTGHPPPGLGGGPVGLSGMPPGMPGMSPIGAAGMGMGMNPGMMNMGMGGMNPMMQGMISPHMMQMSPRFGGGGAMAHPVHSTAMYHGADAGQMMENQMMASHQAMHGQAIPASRLLSSAMRR</sequence>
<feature type="region of interest" description="Disordered" evidence="1">
    <location>
        <begin position="174"/>
        <end position="244"/>
    </location>
</feature>
<evidence type="ECO:0000256" key="1">
    <source>
        <dbReference type="SAM" id="MobiDB-lite"/>
    </source>
</evidence>
<dbReference type="AlphaFoldDB" id="A0A8H3U1T2"/>
<proteinExistence type="predicted"/>
<dbReference type="EMBL" id="BLZA01000057">
    <property type="protein sequence ID" value="GHJ90244.1"/>
    <property type="molecule type" value="Genomic_DNA"/>
</dbReference>
<comment type="caution">
    <text evidence="2">The sequence shown here is derived from an EMBL/GenBank/DDBJ whole genome shotgun (WGS) entry which is preliminary data.</text>
</comment>
<dbReference type="Proteomes" id="UP000620104">
    <property type="component" value="Unassembled WGS sequence"/>
</dbReference>
<organism evidence="2 3">
    <name type="scientific">Naganishia liquefaciens</name>
    <dbReference type="NCBI Taxonomy" id="104408"/>
    <lineage>
        <taxon>Eukaryota</taxon>
        <taxon>Fungi</taxon>
        <taxon>Dikarya</taxon>
        <taxon>Basidiomycota</taxon>
        <taxon>Agaricomycotina</taxon>
        <taxon>Tremellomycetes</taxon>
        <taxon>Filobasidiales</taxon>
        <taxon>Filobasidiaceae</taxon>
        <taxon>Naganishia</taxon>
    </lineage>
</organism>
<feature type="compositionally biased region" description="Basic residues" evidence="1">
    <location>
        <begin position="205"/>
        <end position="244"/>
    </location>
</feature>
<protein>
    <submittedName>
        <fullName evidence="2">Uncharacterized protein</fullName>
    </submittedName>
</protein>
<keyword evidence="3" id="KW-1185">Reference proteome</keyword>
<reference evidence="2" key="1">
    <citation type="submission" date="2020-07" db="EMBL/GenBank/DDBJ databases">
        <title>Draft Genome Sequence of a Deep-Sea Yeast, Naganishia (Cryptococcus) liquefaciens strain N6.</title>
        <authorList>
            <person name="Han Y.W."/>
            <person name="Kajitani R."/>
            <person name="Morimoto H."/>
            <person name="Parhat M."/>
            <person name="Tsubouchi H."/>
            <person name="Bakenova O."/>
            <person name="Ogata M."/>
            <person name="Argunhan B."/>
            <person name="Aoki R."/>
            <person name="Kajiwara S."/>
            <person name="Itoh T."/>
            <person name="Iwasaki H."/>
        </authorList>
    </citation>
    <scope>NUCLEOTIDE SEQUENCE</scope>
    <source>
        <strain evidence="2">N6</strain>
    </source>
</reference>